<proteinExistence type="predicted"/>
<sequence length="71" mass="8416">MTGYRTQAGIRNTPIESKGVRRSMSQQLQQNVSLTLSSDESYRWRSWQTSNFKHGRKDVESWWTNQFQMST</sequence>
<dbReference type="EMBL" id="CAJOBD010057610">
    <property type="protein sequence ID" value="CAF4372038.1"/>
    <property type="molecule type" value="Genomic_DNA"/>
</dbReference>
<reference evidence="2" key="1">
    <citation type="submission" date="2021-02" db="EMBL/GenBank/DDBJ databases">
        <authorList>
            <person name="Nowell W R."/>
        </authorList>
    </citation>
    <scope>NUCLEOTIDE SEQUENCE</scope>
</reference>
<dbReference type="AlphaFoldDB" id="A0A820MG60"/>
<name>A0A820MG60_9BILA</name>
<evidence type="ECO:0000313" key="3">
    <source>
        <dbReference type="Proteomes" id="UP000663836"/>
    </source>
</evidence>
<accession>A0A820MG60</accession>
<feature type="region of interest" description="Disordered" evidence="1">
    <location>
        <begin position="1"/>
        <end position="26"/>
    </location>
</feature>
<protein>
    <submittedName>
        <fullName evidence="2">Uncharacterized protein</fullName>
    </submittedName>
</protein>
<evidence type="ECO:0000256" key="1">
    <source>
        <dbReference type="SAM" id="MobiDB-lite"/>
    </source>
</evidence>
<organism evidence="2 3">
    <name type="scientific">Rotaria sordida</name>
    <dbReference type="NCBI Taxonomy" id="392033"/>
    <lineage>
        <taxon>Eukaryota</taxon>
        <taxon>Metazoa</taxon>
        <taxon>Spiralia</taxon>
        <taxon>Gnathifera</taxon>
        <taxon>Rotifera</taxon>
        <taxon>Eurotatoria</taxon>
        <taxon>Bdelloidea</taxon>
        <taxon>Philodinida</taxon>
        <taxon>Philodinidae</taxon>
        <taxon>Rotaria</taxon>
    </lineage>
</organism>
<evidence type="ECO:0000313" key="2">
    <source>
        <dbReference type="EMBL" id="CAF4372038.1"/>
    </source>
</evidence>
<gene>
    <name evidence="2" type="ORF">JBS370_LOCUS42566</name>
</gene>
<comment type="caution">
    <text evidence="2">The sequence shown here is derived from an EMBL/GenBank/DDBJ whole genome shotgun (WGS) entry which is preliminary data.</text>
</comment>
<dbReference type="Proteomes" id="UP000663836">
    <property type="component" value="Unassembled WGS sequence"/>
</dbReference>